<feature type="compositionally biased region" description="Basic and acidic residues" evidence="1">
    <location>
        <begin position="90"/>
        <end position="104"/>
    </location>
</feature>
<dbReference type="OrthoDB" id="6118214at2"/>
<proteinExistence type="predicted"/>
<evidence type="ECO:0000256" key="1">
    <source>
        <dbReference type="SAM" id="MobiDB-lite"/>
    </source>
</evidence>
<protein>
    <submittedName>
        <fullName evidence="2">Uncharacterized protein</fullName>
    </submittedName>
</protein>
<dbReference type="RefSeq" id="WP_003293107.1">
    <property type="nucleotide sequence ID" value="NZ_KK020677.1"/>
</dbReference>
<feature type="region of interest" description="Disordered" evidence="1">
    <location>
        <begin position="85"/>
        <end position="106"/>
    </location>
</feature>
<dbReference type="HOGENOM" id="CLU_1824010_0_0_6"/>
<evidence type="ECO:0000313" key="2">
    <source>
        <dbReference type="EMBL" id="EWC40656.1"/>
    </source>
</evidence>
<dbReference type="EMBL" id="AMCZ02000018">
    <property type="protein sequence ID" value="EWC40656.1"/>
    <property type="molecule type" value="Genomic_DNA"/>
</dbReference>
<reference evidence="2 3" key="1">
    <citation type="journal article" date="2013" name="Genome Announc.">
        <title>Draft Genome of the Nitrogen-Fixing Bacterium Pseudomonas stutzeri Strain KOS6 Isolated from Industrial Hydrocarbon Sludge.</title>
        <authorList>
            <person name="Grigoryeva T.V."/>
            <person name="Laikov A.V."/>
            <person name="Naumova R.P."/>
            <person name="Manolov A.I."/>
            <person name="Larin A.K."/>
            <person name="Karpova I.Y."/>
            <person name="Semashko T.A."/>
            <person name="Alexeev D.G."/>
            <person name="Kostryukova E.S."/>
            <person name="Muller R."/>
            <person name="Govorun V.M."/>
        </authorList>
    </citation>
    <scope>NUCLEOTIDE SEQUENCE [LARGE SCALE GENOMIC DNA]</scope>
    <source>
        <strain evidence="2 3">KOS6</strain>
    </source>
</reference>
<dbReference type="NCBIfam" id="NF040697">
    <property type="entry name" value="VPA1267_fam"/>
    <property type="match status" value="1"/>
</dbReference>
<name>A0A061JLP7_STUST</name>
<comment type="caution">
    <text evidence="2">The sequence shown here is derived from an EMBL/GenBank/DDBJ whole genome shotgun (WGS) entry which is preliminary data.</text>
</comment>
<accession>A0A061JLP7</accession>
<dbReference type="InterPro" id="IPR049841">
    <property type="entry name" value="VPA1267-like"/>
</dbReference>
<dbReference type="AlphaFoldDB" id="A0A061JLP7"/>
<sequence length="146" mass="16081">MANGQQIAEENLAAFLAWSTSKSDGDFLEYVHRGKLKRSEIAAECGFGKSALTQNPAIRQALEALENELRAAGVLAPLVASLPAGQKVEPPLRDGDAKQRRQDGQRLNSLEQENAALRAELQAAKQMLTRYTLMTEFLEETGRMPR</sequence>
<gene>
    <name evidence="2" type="ORF">B597_014385</name>
</gene>
<dbReference type="Proteomes" id="UP000026923">
    <property type="component" value="Unassembled WGS sequence"/>
</dbReference>
<evidence type="ECO:0000313" key="3">
    <source>
        <dbReference type="Proteomes" id="UP000026923"/>
    </source>
</evidence>
<organism evidence="2 3">
    <name type="scientific">Stutzerimonas stutzeri KOS6</name>
    <dbReference type="NCBI Taxonomy" id="1218352"/>
    <lineage>
        <taxon>Bacteria</taxon>
        <taxon>Pseudomonadati</taxon>
        <taxon>Pseudomonadota</taxon>
        <taxon>Gammaproteobacteria</taxon>
        <taxon>Pseudomonadales</taxon>
        <taxon>Pseudomonadaceae</taxon>
        <taxon>Stutzerimonas</taxon>
    </lineage>
</organism>
<dbReference type="eggNOG" id="ENOG5032S4J">
    <property type="taxonomic scope" value="Bacteria"/>
</dbReference>